<dbReference type="Pfam" id="PF09587">
    <property type="entry name" value="PGA_cap"/>
    <property type="match status" value="1"/>
</dbReference>
<dbReference type="KEGG" id="slc:SL103_23255"/>
<dbReference type="Gene3D" id="3.60.21.10">
    <property type="match status" value="1"/>
</dbReference>
<evidence type="ECO:0000313" key="6">
    <source>
        <dbReference type="Proteomes" id="UP000094094"/>
    </source>
</evidence>
<accession>A0A1D7VPT8</accession>
<dbReference type="OrthoDB" id="9810718at2"/>
<dbReference type="RefSeq" id="WP_069570895.1">
    <property type="nucleotide sequence ID" value="NZ_CP017157.1"/>
</dbReference>
<dbReference type="Proteomes" id="UP000094094">
    <property type="component" value="Chromosome"/>
</dbReference>
<evidence type="ECO:0000259" key="4">
    <source>
        <dbReference type="SMART" id="SM00854"/>
    </source>
</evidence>
<dbReference type="PANTHER" id="PTHR33393:SF13">
    <property type="entry name" value="PGA BIOSYNTHESIS PROTEIN CAPA"/>
    <property type="match status" value="1"/>
</dbReference>
<dbReference type="SUPFAM" id="SSF56300">
    <property type="entry name" value="Metallo-dependent phosphatases"/>
    <property type="match status" value="1"/>
</dbReference>
<organism evidence="5 6">
    <name type="scientific">Streptomyces lydicus</name>
    <dbReference type="NCBI Taxonomy" id="47763"/>
    <lineage>
        <taxon>Bacteria</taxon>
        <taxon>Bacillati</taxon>
        <taxon>Actinomycetota</taxon>
        <taxon>Actinomycetes</taxon>
        <taxon>Kitasatosporales</taxon>
        <taxon>Streptomycetaceae</taxon>
        <taxon>Streptomyces</taxon>
    </lineage>
</organism>
<dbReference type="AlphaFoldDB" id="A0A1D7VPT8"/>
<dbReference type="CDD" id="cd07381">
    <property type="entry name" value="MPP_CapA"/>
    <property type="match status" value="1"/>
</dbReference>
<dbReference type="InterPro" id="IPR052169">
    <property type="entry name" value="CW_Biosynth-Accessory"/>
</dbReference>
<dbReference type="InterPro" id="IPR029052">
    <property type="entry name" value="Metallo-depent_PP-like"/>
</dbReference>
<name>A0A1D7VPT8_9ACTN</name>
<feature type="compositionally biased region" description="Low complexity" evidence="2">
    <location>
        <begin position="32"/>
        <end position="42"/>
    </location>
</feature>
<comment type="similarity">
    <text evidence="1">Belongs to the CapA family.</text>
</comment>
<evidence type="ECO:0000313" key="5">
    <source>
        <dbReference type="EMBL" id="AOP48776.1"/>
    </source>
</evidence>
<gene>
    <name evidence="5" type="ORF">SL103_23255</name>
</gene>
<evidence type="ECO:0000256" key="1">
    <source>
        <dbReference type="ARBA" id="ARBA00005662"/>
    </source>
</evidence>
<feature type="chain" id="PRO_5009101134" description="Capsule synthesis protein CapA domain-containing protein" evidence="3">
    <location>
        <begin position="24"/>
        <end position="396"/>
    </location>
</feature>
<sequence length="396" mass="42153">MSAYTRCGAAALLAVLAVGCAGAQPTPRKAPRAAPESRATAPEPRPRARPGASVARAAGRRPFTLVAAGDIIPTHPEVLTTAREDAPYDGYDFRPMLKGVRPVISSADLALCHLEAPLGPLAGPFTGYPVLQAPPQIATALKATGYDSCATASNHVLDHGVPGVRRTLAALDTVGLRHTGSARNPAEADRPAVLRAPGGARVAQLAYTYGTEDDLDPATPPWSVNLLDEEKIIEDARAARRAGADVVVVSPYWGTEYRTAPDEQQLELARALTASETDGRPDVDLIVGTHAHTPQPYEKVNGTWVVYGLGDQLSGVMKQPRGNWGTLARFRFAPPRGTGGRWRVTEAEYVPQLAEQGKRVRMRNLARTRAHAQVRDEISQAVLSRGAAADGLTMGR</sequence>
<evidence type="ECO:0000256" key="2">
    <source>
        <dbReference type="SAM" id="MobiDB-lite"/>
    </source>
</evidence>
<dbReference type="PROSITE" id="PS51257">
    <property type="entry name" value="PROKAR_LIPOPROTEIN"/>
    <property type="match status" value="1"/>
</dbReference>
<protein>
    <recommendedName>
        <fullName evidence="4">Capsule synthesis protein CapA domain-containing protein</fullName>
    </recommendedName>
</protein>
<feature type="domain" description="Capsule synthesis protein CapA" evidence="4">
    <location>
        <begin position="64"/>
        <end position="316"/>
    </location>
</feature>
<feature type="region of interest" description="Disordered" evidence="2">
    <location>
        <begin position="25"/>
        <end position="55"/>
    </location>
</feature>
<feature type="signal peptide" evidence="3">
    <location>
        <begin position="1"/>
        <end position="23"/>
    </location>
</feature>
<dbReference type="InterPro" id="IPR019079">
    <property type="entry name" value="Capsule_synth_CapA"/>
</dbReference>
<keyword evidence="6" id="KW-1185">Reference proteome</keyword>
<dbReference type="SMART" id="SM00854">
    <property type="entry name" value="PGA_cap"/>
    <property type="match status" value="1"/>
</dbReference>
<keyword evidence="3" id="KW-0732">Signal</keyword>
<dbReference type="EMBL" id="CP017157">
    <property type="protein sequence ID" value="AOP48776.1"/>
    <property type="molecule type" value="Genomic_DNA"/>
</dbReference>
<evidence type="ECO:0000256" key="3">
    <source>
        <dbReference type="SAM" id="SignalP"/>
    </source>
</evidence>
<reference evidence="5 6" key="1">
    <citation type="submission" date="2016-09" db="EMBL/GenBank/DDBJ databases">
        <title>Complete genome sequencing of Streptomyces lydicus 103 and metabolic pathways analysis of antibiotic biosynthesis.</title>
        <authorList>
            <person name="Jia N."/>
            <person name="Ding M.-Z."/>
            <person name="Gao F."/>
            <person name="Yuan Y.-J."/>
        </authorList>
    </citation>
    <scope>NUCLEOTIDE SEQUENCE [LARGE SCALE GENOMIC DNA]</scope>
    <source>
        <strain evidence="5 6">103</strain>
    </source>
</reference>
<proteinExistence type="inferred from homology"/>
<dbReference type="PANTHER" id="PTHR33393">
    <property type="entry name" value="POLYGLUTAMINE SYNTHESIS ACCESSORY PROTEIN RV0574C-RELATED"/>
    <property type="match status" value="1"/>
</dbReference>